<dbReference type="KEGG" id="bdi:100837798"/>
<feature type="region of interest" description="Disordered" evidence="1">
    <location>
        <begin position="1"/>
        <end position="27"/>
    </location>
</feature>
<accession>A0A0Q3INS0</accession>
<dbReference type="OrthoDB" id="1101370at2759"/>
<dbReference type="RefSeq" id="XP_003573069.1">
    <property type="nucleotide sequence ID" value="XM_003573021.4"/>
</dbReference>
<dbReference type="PANTHER" id="PTHR34046">
    <property type="entry name" value="OS06G0218800 PROTEIN"/>
    <property type="match status" value="1"/>
</dbReference>
<gene>
    <name evidence="3" type="primary">LOC100837798</name>
    <name evidence="2" type="ORF">BRADI_3g58571v3</name>
</gene>
<proteinExistence type="predicted"/>
<feature type="compositionally biased region" description="Low complexity" evidence="1">
    <location>
        <begin position="64"/>
        <end position="88"/>
    </location>
</feature>
<organism evidence="2">
    <name type="scientific">Brachypodium distachyon</name>
    <name type="common">Purple false brome</name>
    <name type="synonym">Trachynia distachya</name>
    <dbReference type="NCBI Taxonomy" id="15368"/>
    <lineage>
        <taxon>Eukaryota</taxon>
        <taxon>Viridiplantae</taxon>
        <taxon>Streptophyta</taxon>
        <taxon>Embryophyta</taxon>
        <taxon>Tracheophyta</taxon>
        <taxon>Spermatophyta</taxon>
        <taxon>Magnoliopsida</taxon>
        <taxon>Liliopsida</taxon>
        <taxon>Poales</taxon>
        <taxon>Poaceae</taxon>
        <taxon>BOP clade</taxon>
        <taxon>Pooideae</taxon>
        <taxon>Stipodae</taxon>
        <taxon>Brachypodieae</taxon>
        <taxon>Brachypodium</taxon>
    </lineage>
</organism>
<name>A0A0Q3INS0_BRADI</name>
<dbReference type="EMBL" id="CM000882">
    <property type="protein sequence ID" value="KQK01812.1"/>
    <property type="molecule type" value="Genomic_DNA"/>
</dbReference>
<reference evidence="2 3" key="1">
    <citation type="journal article" date="2010" name="Nature">
        <title>Genome sequencing and analysis of the model grass Brachypodium distachyon.</title>
        <authorList>
            <consortium name="International Brachypodium Initiative"/>
        </authorList>
    </citation>
    <scope>NUCLEOTIDE SEQUENCE [LARGE SCALE GENOMIC DNA]</scope>
    <source>
        <strain evidence="2">Bd21</strain>
        <strain evidence="3">cv. Bd21</strain>
    </source>
</reference>
<feature type="compositionally biased region" description="Basic residues" evidence="1">
    <location>
        <begin position="1"/>
        <end position="10"/>
    </location>
</feature>
<dbReference type="GeneID" id="100837798"/>
<dbReference type="EnsemblPlants" id="KQK01812">
    <property type="protein sequence ID" value="KQK01812"/>
    <property type="gene ID" value="BRADI_3g58571v3"/>
</dbReference>
<dbReference type="PANTHER" id="PTHR34046:SF13">
    <property type="entry name" value="OS02G0758200 PROTEIN"/>
    <property type="match status" value="1"/>
</dbReference>
<evidence type="ECO:0000256" key="1">
    <source>
        <dbReference type="SAM" id="MobiDB-lite"/>
    </source>
</evidence>
<reference evidence="2" key="2">
    <citation type="submission" date="2017-06" db="EMBL/GenBank/DDBJ databases">
        <title>WGS assembly of Brachypodium distachyon.</title>
        <authorList>
            <consortium name="The International Brachypodium Initiative"/>
            <person name="Lucas S."/>
            <person name="Harmon-Smith M."/>
            <person name="Lail K."/>
            <person name="Tice H."/>
            <person name="Grimwood J."/>
            <person name="Bruce D."/>
            <person name="Barry K."/>
            <person name="Shu S."/>
            <person name="Lindquist E."/>
            <person name="Wang M."/>
            <person name="Pitluck S."/>
            <person name="Vogel J.P."/>
            <person name="Garvin D.F."/>
            <person name="Mockler T.C."/>
            <person name="Schmutz J."/>
            <person name="Rokhsar D."/>
            <person name="Bevan M.W."/>
        </authorList>
    </citation>
    <scope>NUCLEOTIDE SEQUENCE</scope>
    <source>
        <strain evidence="2">Bd21</strain>
    </source>
</reference>
<dbReference type="AlphaFoldDB" id="A0A0Q3INS0"/>
<reference evidence="3" key="3">
    <citation type="submission" date="2018-08" db="UniProtKB">
        <authorList>
            <consortium name="EnsemblPlants"/>
        </authorList>
    </citation>
    <scope>IDENTIFICATION</scope>
    <source>
        <strain evidence="3">cv. Bd21</strain>
    </source>
</reference>
<evidence type="ECO:0000313" key="4">
    <source>
        <dbReference type="Proteomes" id="UP000008810"/>
    </source>
</evidence>
<sequence length="175" mass="18574">MVMGKKKSSSKKASAGCRRHRQPADGVGVCPCCLRERLSRLSPAASLPSVIAVPDSASCSDYSEASSSSSSLSTEGSTGASSGSASPGFHREFMRGSARPSLLMRRERVVAVDGDEVAGIMIRRRRKERTGFWTKLLRAATGGGSSGKKKQVDGCSMAAHSKTMEAAETTRWIIF</sequence>
<dbReference type="ExpressionAtlas" id="A0A0Q3INS0">
    <property type="expression patterns" value="baseline"/>
</dbReference>
<keyword evidence="4" id="KW-1185">Reference proteome</keyword>
<feature type="region of interest" description="Disordered" evidence="1">
    <location>
        <begin position="64"/>
        <end position="92"/>
    </location>
</feature>
<protein>
    <submittedName>
        <fullName evidence="2 3">Uncharacterized protein</fullName>
    </submittedName>
</protein>
<evidence type="ECO:0000313" key="2">
    <source>
        <dbReference type="EMBL" id="KQK01812.1"/>
    </source>
</evidence>
<dbReference type="Gramene" id="KQK01812">
    <property type="protein sequence ID" value="KQK01812"/>
    <property type="gene ID" value="BRADI_3g58571v3"/>
</dbReference>
<evidence type="ECO:0000313" key="3">
    <source>
        <dbReference type="EnsemblPlants" id="KQK01812"/>
    </source>
</evidence>
<dbReference type="Proteomes" id="UP000008810">
    <property type="component" value="Chromosome 3"/>
</dbReference>